<evidence type="ECO:0000313" key="13">
    <source>
        <dbReference type="EMBL" id="MBB6042762.1"/>
    </source>
</evidence>
<dbReference type="RefSeq" id="WP_183219832.1">
    <property type="nucleotide sequence ID" value="NZ_CP123998.1"/>
</dbReference>
<keyword evidence="5 11" id="KW-0808">Transferase</keyword>
<dbReference type="HAMAP" id="MF_00244">
    <property type="entry name" value="NaMN_adenylyltr"/>
    <property type="match status" value="1"/>
</dbReference>
<dbReference type="NCBIfam" id="TIGR00125">
    <property type="entry name" value="cyt_tran_rel"/>
    <property type="match status" value="1"/>
</dbReference>
<comment type="catalytic activity">
    <reaction evidence="10 11">
        <text>nicotinate beta-D-ribonucleotide + ATP + H(+) = deamido-NAD(+) + diphosphate</text>
        <dbReference type="Rhea" id="RHEA:22860"/>
        <dbReference type="ChEBI" id="CHEBI:15378"/>
        <dbReference type="ChEBI" id="CHEBI:30616"/>
        <dbReference type="ChEBI" id="CHEBI:33019"/>
        <dbReference type="ChEBI" id="CHEBI:57502"/>
        <dbReference type="ChEBI" id="CHEBI:58437"/>
        <dbReference type="EC" id="2.7.7.18"/>
    </reaction>
</comment>
<evidence type="ECO:0000256" key="4">
    <source>
        <dbReference type="ARBA" id="ARBA00022642"/>
    </source>
</evidence>
<evidence type="ECO:0000256" key="6">
    <source>
        <dbReference type="ARBA" id="ARBA00022695"/>
    </source>
</evidence>
<evidence type="ECO:0000256" key="9">
    <source>
        <dbReference type="ARBA" id="ARBA00023027"/>
    </source>
</evidence>
<comment type="similarity">
    <text evidence="3 11">Belongs to the NadD family.</text>
</comment>
<evidence type="ECO:0000256" key="11">
    <source>
        <dbReference type="HAMAP-Rule" id="MF_00244"/>
    </source>
</evidence>
<evidence type="ECO:0000256" key="7">
    <source>
        <dbReference type="ARBA" id="ARBA00022741"/>
    </source>
</evidence>
<dbReference type="NCBIfam" id="TIGR00482">
    <property type="entry name" value="nicotinate (nicotinamide) nucleotide adenylyltransferase"/>
    <property type="match status" value="1"/>
</dbReference>
<evidence type="ECO:0000256" key="8">
    <source>
        <dbReference type="ARBA" id="ARBA00022840"/>
    </source>
</evidence>
<feature type="domain" description="Cytidyltransferase-like" evidence="12">
    <location>
        <begin position="5"/>
        <end position="162"/>
    </location>
</feature>
<dbReference type="GO" id="GO:0004515">
    <property type="term" value="F:nicotinate-nucleotide adenylyltransferase activity"/>
    <property type="evidence" value="ECO:0007669"/>
    <property type="project" value="UniProtKB-EC"/>
</dbReference>
<keyword evidence="4 11" id="KW-0662">Pyridine nucleotide biosynthesis</keyword>
<gene>
    <name evidence="11" type="primary">nadD</name>
    <name evidence="13" type="ORF">HNP68_000346</name>
</gene>
<dbReference type="Proteomes" id="UP000555838">
    <property type="component" value="Unassembled WGS sequence"/>
</dbReference>
<dbReference type="EC" id="2.7.7.18" evidence="11"/>
<reference evidence="13 14" key="1">
    <citation type="submission" date="2020-08" db="EMBL/GenBank/DDBJ databases">
        <title>Genomic Encyclopedia of Type Strains, Phase IV (KMG-IV): sequencing the most valuable type-strain genomes for metagenomic binning, comparative biology and taxonomic classification.</title>
        <authorList>
            <person name="Goeker M."/>
        </authorList>
    </citation>
    <scope>NUCLEOTIDE SEQUENCE [LARGE SCALE GENOMIC DNA]</scope>
    <source>
        <strain evidence="13 14">DSM 24625</strain>
    </source>
</reference>
<keyword evidence="14" id="KW-1185">Reference proteome</keyword>
<comment type="pathway">
    <text evidence="2 11">Cofactor biosynthesis; NAD(+) biosynthesis; deamido-NAD(+) from nicotinate D-ribonucleotide: step 1/1.</text>
</comment>
<dbReference type="EMBL" id="JACHFG010000001">
    <property type="protein sequence ID" value="MBB6042762.1"/>
    <property type="molecule type" value="Genomic_DNA"/>
</dbReference>
<dbReference type="Pfam" id="PF01467">
    <property type="entry name" value="CTP_transf_like"/>
    <property type="match status" value="1"/>
</dbReference>
<dbReference type="InterPro" id="IPR004821">
    <property type="entry name" value="Cyt_trans-like"/>
</dbReference>
<evidence type="ECO:0000256" key="10">
    <source>
        <dbReference type="ARBA" id="ARBA00048721"/>
    </source>
</evidence>
<dbReference type="SUPFAM" id="SSF52374">
    <property type="entry name" value="Nucleotidylyl transferase"/>
    <property type="match status" value="1"/>
</dbReference>
<keyword evidence="6 11" id="KW-0548">Nucleotidyltransferase</keyword>
<sequence length="193" mass="21976">MKIAILGGTYNPIHIGHIFLAKEIEYLLNIDKVIFIPTCNPAHKLIGDEISIKNRIDMLGLALENESKMFIDDCDIINGGITYTVDTISCVKKKYKNAKLFLVIGDDLFKNFDSWKDPQSIVSSVDLVVAHRIYKKRLKSSFKHTYINNKIISISSTEIRNRIANGLPVNYLLPFGVLKYIKDNNLYVKKVNI</sequence>
<name>A0ABR6P913_9SPIR</name>
<dbReference type="CDD" id="cd02165">
    <property type="entry name" value="NMNAT"/>
    <property type="match status" value="1"/>
</dbReference>
<evidence type="ECO:0000256" key="5">
    <source>
        <dbReference type="ARBA" id="ARBA00022679"/>
    </source>
</evidence>
<protein>
    <recommendedName>
        <fullName evidence="11">Probable nicotinate-nucleotide adenylyltransferase</fullName>
        <ecNumber evidence="11">2.7.7.18</ecNumber>
    </recommendedName>
    <alternativeName>
        <fullName evidence="11">Deamido-NAD(+) diphosphorylase</fullName>
    </alternativeName>
    <alternativeName>
        <fullName evidence="11">Deamido-NAD(+) pyrophosphorylase</fullName>
    </alternativeName>
    <alternativeName>
        <fullName evidence="11">Nicotinate mononucleotide adenylyltransferase</fullName>
        <shortName evidence="11">NaMN adenylyltransferase</shortName>
    </alternativeName>
</protein>
<comment type="caution">
    <text evidence="13">The sequence shown here is derived from an EMBL/GenBank/DDBJ whole genome shotgun (WGS) entry which is preliminary data.</text>
</comment>
<dbReference type="PANTHER" id="PTHR39321">
    <property type="entry name" value="NICOTINATE-NUCLEOTIDE ADENYLYLTRANSFERASE-RELATED"/>
    <property type="match status" value="1"/>
</dbReference>
<evidence type="ECO:0000259" key="12">
    <source>
        <dbReference type="Pfam" id="PF01467"/>
    </source>
</evidence>
<dbReference type="InterPro" id="IPR014729">
    <property type="entry name" value="Rossmann-like_a/b/a_fold"/>
</dbReference>
<comment type="function">
    <text evidence="1 11">Catalyzes the reversible adenylation of nicotinate mononucleotide (NaMN) to nicotinic acid adenine dinucleotide (NaAD).</text>
</comment>
<keyword evidence="7 11" id="KW-0547">Nucleotide-binding</keyword>
<evidence type="ECO:0000256" key="1">
    <source>
        <dbReference type="ARBA" id="ARBA00002324"/>
    </source>
</evidence>
<keyword evidence="8 11" id="KW-0067">ATP-binding</keyword>
<organism evidence="13 14">
    <name type="scientific">Borreliella yangtzensis</name>
    <dbReference type="NCBI Taxonomy" id="683292"/>
    <lineage>
        <taxon>Bacteria</taxon>
        <taxon>Pseudomonadati</taxon>
        <taxon>Spirochaetota</taxon>
        <taxon>Spirochaetia</taxon>
        <taxon>Spirochaetales</taxon>
        <taxon>Borreliaceae</taxon>
        <taxon>Borreliella</taxon>
    </lineage>
</organism>
<dbReference type="Gene3D" id="3.40.50.620">
    <property type="entry name" value="HUPs"/>
    <property type="match status" value="1"/>
</dbReference>
<evidence type="ECO:0000256" key="3">
    <source>
        <dbReference type="ARBA" id="ARBA00009014"/>
    </source>
</evidence>
<proteinExistence type="inferred from homology"/>
<evidence type="ECO:0000256" key="2">
    <source>
        <dbReference type="ARBA" id="ARBA00005019"/>
    </source>
</evidence>
<dbReference type="PANTHER" id="PTHR39321:SF3">
    <property type="entry name" value="PHOSPHOPANTETHEINE ADENYLYLTRANSFERASE"/>
    <property type="match status" value="1"/>
</dbReference>
<dbReference type="InterPro" id="IPR005248">
    <property type="entry name" value="NadD/NMNAT"/>
</dbReference>
<accession>A0ABR6P913</accession>
<dbReference type="NCBIfam" id="NF000840">
    <property type="entry name" value="PRK00071.1-3"/>
    <property type="match status" value="1"/>
</dbReference>
<keyword evidence="9 11" id="KW-0520">NAD</keyword>
<evidence type="ECO:0000313" key="14">
    <source>
        <dbReference type="Proteomes" id="UP000555838"/>
    </source>
</evidence>